<feature type="domain" description="C2H2-type" evidence="10">
    <location>
        <begin position="690"/>
        <end position="717"/>
    </location>
</feature>
<dbReference type="SUPFAM" id="SSF57667">
    <property type="entry name" value="beta-beta-alpha zinc fingers"/>
    <property type="match status" value="8"/>
</dbReference>
<feature type="domain" description="C2H2-type" evidence="10">
    <location>
        <begin position="346"/>
        <end position="373"/>
    </location>
</feature>
<dbReference type="Proteomes" id="UP000515129">
    <property type="component" value="Chromosome 45"/>
</dbReference>
<feature type="domain" description="C2H2-type" evidence="10">
    <location>
        <begin position="1072"/>
        <end position="1099"/>
    </location>
</feature>
<evidence type="ECO:0000256" key="3">
    <source>
        <dbReference type="ARBA" id="ARBA00022737"/>
    </source>
</evidence>
<evidence type="ECO:0000256" key="1">
    <source>
        <dbReference type="ARBA" id="ARBA00004123"/>
    </source>
</evidence>
<keyword evidence="3" id="KW-0677">Repeat</keyword>
<feature type="domain" description="C2H2-type" evidence="10">
    <location>
        <begin position="318"/>
        <end position="345"/>
    </location>
</feature>
<keyword evidence="4 8" id="KW-0863">Zinc-finger</keyword>
<dbReference type="PROSITE" id="PS50157">
    <property type="entry name" value="ZINC_FINGER_C2H2_2"/>
    <property type="match status" value="16"/>
</dbReference>
<feature type="domain" description="C2H2-type" evidence="10">
    <location>
        <begin position="504"/>
        <end position="526"/>
    </location>
</feature>
<dbReference type="InterPro" id="IPR013087">
    <property type="entry name" value="Znf_C2H2_type"/>
</dbReference>
<dbReference type="RefSeq" id="XP_026088927.1">
    <property type="nucleotide sequence ID" value="XM_026233142.1"/>
</dbReference>
<feature type="region of interest" description="Disordered" evidence="9">
    <location>
        <begin position="132"/>
        <end position="181"/>
    </location>
</feature>
<feature type="domain" description="C2H2-type" evidence="10">
    <location>
        <begin position="662"/>
        <end position="689"/>
    </location>
</feature>
<comment type="subcellular location">
    <subcellularLocation>
        <location evidence="1">Nucleus</location>
    </subcellularLocation>
</comment>
<feature type="domain" description="C2H2-type" evidence="10">
    <location>
        <begin position="1372"/>
        <end position="1395"/>
    </location>
</feature>
<dbReference type="GO" id="GO:0008270">
    <property type="term" value="F:zinc ion binding"/>
    <property type="evidence" value="ECO:0007669"/>
    <property type="project" value="UniProtKB-KW"/>
</dbReference>
<evidence type="ECO:0000313" key="12">
    <source>
        <dbReference type="RefSeq" id="XP_026088927.1"/>
    </source>
</evidence>
<proteinExistence type="predicted"/>
<dbReference type="InterPro" id="IPR050329">
    <property type="entry name" value="GLI_C2H2-zinc-finger"/>
</dbReference>
<feature type="domain" description="C2H2-type" evidence="10">
    <location>
        <begin position="1044"/>
        <end position="1071"/>
    </location>
</feature>
<feature type="domain" description="C2H2-type" evidence="10">
    <location>
        <begin position="883"/>
        <end position="910"/>
    </location>
</feature>
<dbReference type="FunFam" id="3.30.160.60:FF:000100">
    <property type="entry name" value="Zinc finger 45-like"/>
    <property type="match status" value="2"/>
</dbReference>
<dbReference type="RefSeq" id="XP_026088928.1">
    <property type="nucleotide sequence ID" value="XM_026233143.1"/>
</dbReference>
<accession>A0A6P6LWW2</accession>
<keyword evidence="7" id="KW-0539">Nucleus</keyword>
<feature type="region of interest" description="Disordered" evidence="9">
    <location>
        <begin position="801"/>
        <end position="832"/>
    </location>
</feature>
<feature type="domain" description="C2H2-type" evidence="10">
    <location>
        <begin position="110"/>
        <end position="137"/>
    </location>
</feature>
<feature type="compositionally biased region" description="Polar residues" evidence="9">
    <location>
        <begin position="164"/>
        <end position="174"/>
    </location>
</feature>
<dbReference type="FunFam" id="3.30.160.60:FF:002212">
    <property type="entry name" value="Zinc finger protein 672"/>
    <property type="match status" value="2"/>
</dbReference>
<dbReference type="PANTHER" id="PTHR19818:SF139">
    <property type="entry name" value="PAIR-RULE PROTEIN ODD-PAIRED"/>
    <property type="match status" value="1"/>
</dbReference>
<evidence type="ECO:0000256" key="4">
    <source>
        <dbReference type="ARBA" id="ARBA00022771"/>
    </source>
</evidence>
<gene>
    <name evidence="12 13" type="primary">LOC113063013</name>
</gene>
<feature type="compositionally biased region" description="Polar residues" evidence="9">
    <location>
        <begin position="141"/>
        <end position="155"/>
    </location>
</feature>
<dbReference type="GO" id="GO:0045944">
    <property type="term" value="P:positive regulation of transcription by RNA polymerase II"/>
    <property type="evidence" value="ECO:0007669"/>
    <property type="project" value="UniProtKB-ARBA"/>
</dbReference>
<evidence type="ECO:0000313" key="13">
    <source>
        <dbReference type="RefSeq" id="XP_026088928.1"/>
    </source>
</evidence>
<feature type="region of interest" description="Disordered" evidence="9">
    <location>
        <begin position="602"/>
        <end position="643"/>
    </location>
</feature>
<protein>
    <submittedName>
        <fullName evidence="12 13">Zinc finger protein Xfin-like</fullName>
    </submittedName>
</protein>
<feature type="domain" description="C2H2-type" evidence="10">
    <location>
        <begin position="82"/>
        <end position="109"/>
    </location>
</feature>
<dbReference type="GO" id="GO:0000981">
    <property type="term" value="F:DNA-binding transcription factor activity, RNA polymerase II-specific"/>
    <property type="evidence" value="ECO:0007669"/>
    <property type="project" value="TreeGrafter"/>
</dbReference>
<evidence type="ECO:0000313" key="11">
    <source>
        <dbReference type="Proteomes" id="UP000515129"/>
    </source>
</evidence>
<dbReference type="KEGG" id="caua:113063013"/>
<feature type="domain" description="C2H2-type" evidence="10">
    <location>
        <begin position="855"/>
        <end position="882"/>
    </location>
</feature>
<evidence type="ECO:0000256" key="9">
    <source>
        <dbReference type="SAM" id="MobiDB-lite"/>
    </source>
</evidence>
<dbReference type="PROSITE" id="PS00028">
    <property type="entry name" value="ZINC_FINGER_C2H2_1"/>
    <property type="match status" value="15"/>
</dbReference>
<feature type="compositionally biased region" description="Basic and acidic residues" evidence="9">
    <location>
        <begin position="810"/>
        <end position="826"/>
    </location>
</feature>
<feature type="region of interest" description="Disordered" evidence="9">
    <location>
        <begin position="1126"/>
        <end position="1145"/>
    </location>
</feature>
<evidence type="ECO:0000259" key="10">
    <source>
        <dbReference type="PROSITE" id="PS50157"/>
    </source>
</evidence>
<dbReference type="FunFam" id="3.30.160.60:FF:000624">
    <property type="entry name" value="zinc finger protein 697"/>
    <property type="match status" value="1"/>
</dbReference>
<dbReference type="PANTHER" id="PTHR19818">
    <property type="entry name" value="ZINC FINGER PROTEIN ZIC AND GLI"/>
    <property type="match status" value="1"/>
</dbReference>
<feature type="domain" description="C2H2-type" evidence="10">
    <location>
        <begin position="223"/>
        <end position="242"/>
    </location>
</feature>
<dbReference type="FunFam" id="3.30.160.60:FF:000086">
    <property type="entry name" value="transcription factor E4F1 isoform X1"/>
    <property type="match status" value="1"/>
</dbReference>
<dbReference type="InterPro" id="IPR036236">
    <property type="entry name" value="Znf_C2H2_sf"/>
</dbReference>
<dbReference type="Pfam" id="PF00096">
    <property type="entry name" value="zf-C2H2"/>
    <property type="match status" value="10"/>
</dbReference>
<dbReference type="CTD" id="54989"/>
<reference evidence="12 13" key="1">
    <citation type="submission" date="2025-04" db="UniProtKB">
        <authorList>
            <consortium name="RefSeq"/>
        </authorList>
    </citation>
    <scope>IDENTIFICATION</scope>
    <source>
        <strain evidence="12 13">Wakin</strain>
        <tissue evidence="12 13">Muscle</tissue>
    </source>
</reference>
<feature type="region of interest" description="Disordered" evidence="9">
    <location>
        <begin position="545"/>
        <end position="576"/>
    </location>
</feature>
<dbReference type="Gene3D" id="3.30.160.60">
    <property type="entry name" value="Classic Zinc Finger"/>
    <property type="match status" value="15"/>
</dbReference>
<keyword evidence="2" id="KW-0479">Metal-binding</keyword>
<evidence type="ECO:0000256" key="6">
    <source>
        <dbReference type="ARBA" id="ARBA00023125"/>
    </source>
</evidence>
<sequence length="1395" mass="158907">MLNISSRMSTRMQLSLLNEGGLDLHTGQSSPYSSKPSDGQWMEKNQIFEEEQKASVTTHSEDKDVNVSVLQRENSNGNKRVYDCPVCLKRFGAPSKLKRHCLIHTNQRPFQCSLCSRAFRERYHLNIHIKTHTNPVKRRTPSLQSYKDNCSQTSKSRLKPFPKNRTTQNDTSSTHKQKAAATDVIKTNSGATKGHWCPICFKCFKAPSKLKRHILIHTGEKPFKCSVCPKAFREKSHLKVHKCKVECNSILSDWQAKGNTVKYNAEEGVVSTAVDDSNDNQVRCSLPDVITPAGKRMFPVSKSSDRMCMPQLKKNSGNQCEICLKKFSYPSKLTRHLFVHFDAKSYTCTICRRSFKQANYLHKHLKVHTGKSNNKSSLCRVPQKHEAKPPKPGALKSTNNCRPDGVNVCLPQILDSLENKKHRKLECRSKLKQNVPLTESNISTLEIKSSDALNNAEMQIRTSSPGHLKRKQKGVNQCSICLKIFPYPSKLTRHIFSHTDSRPFECHMCLKSFRYQSHLQLHLRTHKKKGWNKIAGHLEQDHTVSFSNAQKSKDQDVQISSKDGAEDSATVHQDPNMVIESQKMSGDSSVYLQDSLLNEGGLDLHTEQSPGYSSKPPESQWMEENKEIKEEQKASVTTQNKDKDVNVNMLQRKNSNGNKRVYDCPVCQKRFGAPSKLKRHCLIHTNQRPFQCSLCSRAFRERYHLNIHIKTHTNPVKRRTPSLQSYKDNSVSCDRASRCRLKPFPKHLTAQNNDSLTEKQQSAVHHDENMVIESQKINCGSSVYLQLSLLNEGGLDLHTGQSSAYSTKPSESKWMEENKGTEEEQKASVTTQNEDKDVNVNMLQRKNSNGNKRVYDCPVCLKRFGAPSKLKRHCLIHTNQRPFQCSLCSRAFRERYHLNIHIKTHTNPVKRRTPSLQSYSVSCDQTSKSRLNPFPKHLTAQNYTSLTEKQQSTVHHDENMVIEDMASQKMSGDGSHSNVYLQDYLLNEGGLDLHTEQSSTYFSKPSEGQWMEEQKASVTTHSEDKDVNANVLQKSNSNGSKRVYDCPVCKKRFGAPSKLKRHCLIHTNQRPFQCSLCSRAFRERYHLNIHIKTHTNPVKRRTPSLQSYRDNSVSCDLASKSRLKPYPEHLSAQNDTSSTDKQKSTVHQVQYMVITDDTPFQNMSGDCNDSDLDFSKTTSPLEKSEVVSRCSNESVWTLTDKTDILLDGKEASDIVPFGRMSDCPPKTESSLHHCAYESRIEEKWAHHMDDIKDCVFVNPDTVKCVPDSDESSSCKYQQKADVTGLREIVVVGLLDFQDPGECFTKPPHDLPICPDCSQCFPSIRSLYAHKCANRYSKGNIKKSHQCDICLKFFSAPSKLKRHYVTHTGQRPFQCTQCQKSFTQSHYLKTHTLSHR</sequence>
<dbReference type="FunFam" id="3.30.160.60:FF:001009">
    <property type="entry name" value="Zinc finger protein 26"/>
    <property type="match status" value="4"/>
</dbReference>
<feature type="domain" description="C2H2-type" evidence="10">
    <location>
        <begin position="195"/>
        <end position="222"/>
    </location>
</feature>
<dbReference type="OrthoDB" id="8113227at2759"/>
<evidence type="ECO:0000256" key="2">
    <source>
        <dbReference type="ARBA" id="ARBA00022723"/>
    </source>
</evidence>
<name>A0A6P6LWW2_CARAU</name>
<evidence type="ECO:0000256" key="8">
    <source>
        <dbReference type="PROSITE-ProRule" id="PRU00042"/>
    </source>
</evidence>
<keyword evidence="5" id="KW-0862">Zinc</keyword>
<dbReference type="GO" id="GO:0005634">
    <property type="term" value="C:nucleus"/>
    <property type="evidence" value="ECO:0007669"/>
    <property type="project" value="UniProtKB-SubCell"/>
</dbReference>
<organism evidence="11 13">
    <name type="scientific">Carassius auratus</name>
    <name type="common">Goldfish</name>
    <dbReference type="NCBI Taxonomy" id="7957"/>
    <lineage>
        <taxon>Eukaryota</taxon>
        <taxon>Metazoa</taxon>
        <taxon>Chordata</taxon>
        <taxon>Craniata</taxon>
        <taxon>Vertebrata</taxon>
        <taxon>Euteleostomi</taxon>
        <taxon>Actinopterygii</taxon>
        <taxon>Neopterygii</taxon>
        <taxon>Teleostei</taxon>
        <taxon>Ostariophysi</taxon>
        <taxon>Cypriniformes</taxon>
        <taxon>Cyprinidae</taxon>
        <taxon>Cyprininae</taxon>
        <taxon>Carassius</taxon>
    </lineage>
</organism>
<evidence type="ECO:0000256" key="5">
    <source>
        <dbReference type="ARBA" id="ARBA00022833"/>
    </source>
</evidence>
<feature type="domain" description="C2H2-type" evidence="10">
    <location>
        <begin position="1344"/>
        <end position="1371"/>
    </location>
</feature>
<dbReference type="GO" id="GO:0000978">
    <property type="term" value="F:RNA polymerase II cis-regulatory region sequence-specific DNA binding"/>
    <property type="evidence" value="ECO:0007669"/>
    <property type="project" value="TreeGrafter"/>
</dbReference>
<feature type="compositionally biased region" description="Basic and acidic residues" evidence="9">
    <location>
        <begin position="623"/>
        <end position="633"/>
    </location>
</feature>
<evidence type="ECO:0000256" key="7">
    <source>
        <dbReference type="ARBA" id="ARBA00023242"/>
    </source>
</evidence>
<feature type="domain" description="C2H2-type" evidence="10">
    <location>
        <begin position="476"/>
        <end position="503"/>
    </location>
</feature>
<keyword evidence="11" id="KW-1185">Reference proteome</keyword>
<dbReference type="SMART" id="SM00355">
    <property type="entry name" value="ZnF_C2H2"/>
    <property type="match status" value="16"/>
</dbReference>
<keyword evidence="6" id="KW-0238">DNA-binding</keyword>